<evidence type="ECO:0000256" key="2">
    <source>
        <dbReference type="SAM" id="SignalP"/>
    </source>
</evidence>
<evidence type="ECO:0000313" key="4">
    <source>
        <dbReference type="Proteomes" id="UP000287233"/>
    </source>
</evidence>
<dbReference type="Proteomes" id="UP000287233">
    <property type="component" value="Chromosome"/>
</dbReference>
<organism evidence="3 4">
    <name type="scientific">Bipolaricaulis sibiricus</name>
    <dbReference type="NCBI Taxonomy" id="2501609"/>
    <lineage>
        <taxon>Bacteria</taxon>
        <taxon>Candidatus Bipolaricaulota</taxon>
        <taxon>Candidatus Bipolaricaulia</taxon>
        <taxon>Candidatus Bipolaricaulales</taxon>
        <taxon>Candidatus Bipolaricaulaceae</taxon>
        <taxon>Candidatus Bipolaricaulis</taxon>
    </lineage>
</organism>
<feature type="region of interest" description="Disordered" evidence="1">
    <location>
        <begin position="421"/>
        <end position="461"/>
    </location>
</feature>
<feature type="compositionally biased region" description="Polar residues" evidence="1">
    <location>
        <begin position="442"/>
        <end position="451"/>
    </location>
</feature>
<dbReference type="AlphaFoldDB" id="A0A410FVF7"/>
<name>A0A410FVF7_BIPS1</name>
<proteinExistence type="predicted"/>
<sequence>MTQRILVLTVIFAFIGSSGAFGGDCPRVCPGDCSVWRAFWRDVRDPVLGVTRVQCIEAKCPLTPWCFEVLTVLQLPFPPFNSVKYYVFGGLVDETTRDFTPDPGITAKVRDGVATVCVSGGYEWPIVLPGIGGAAGKAAVFRIPIGHLEGTACMGECFCTDFRWLPPFVWVSSIPMESPNNRWKEWKIDVRASDPNSDILCVWHKLITSVPPAPEITYTPEAELTHQPYFVGDCSYSFSLKLPCSTEPASAAVIAWAKDAKGLEGKRLHIIDVAGNRPPAASLPYLQGETTVTLTPTGVVRTPVVFQPINVWDPDGDLFTIKGYGTPPIYAENFGAFLGSLVALYTPGRLTEEDLCRAVRERDVYVDEFSLTLQDKCGAETEIPARVVIHVEDKVPPEIVYPARHLTVECNRQTNPAELSAWLGSHGGGPGRGQPPIPPLGRTTTTQTSSCAPAGALGALR</sequence>
<feature type="chain" id="PRO_5019242098" evidence="2">
    <location>
        <begin position="23"/>
        <end position="461"/>
    </location>
</feature>
<reference evidence="4" key="1">
    <citation type="submission" date="2018-12" db="EMBL/GenBank/DDBJ databases">
        <title>Complete genome sequence of an uncultured bacterium of the candidate phylum Bipolaricaulota.</title>
        <authorList>
            <person name="Kadnikov V.V."/>
            <person name="Mardanov A.V."/>
            <person name="Beletsky A.V."/>
            <person name="Frank Y.A."/>
            <person name="Karnachuk O.V."/>
            <person name="Ravin N.V."/>
        </authorList>
    </citation>
    <scope>NUCLEOTIDE SEQUENCE [LARGE SCALE GENOMIC DNA]</scope>
</reference>
<dbReference type="KEGG" id="bih:BIP78_1329"/>
<evidence type="ECO:0000313" key="3">
    <source>
        <dbReference type="EMBL" id="QAA77095.1"/>
    </source>
</evidence>
<gene>
    <name evidence="3" type="ORF">BIP78_1329</name>
</gene>
<accession>A0A410FVF7</accession>
<dbReference type="EMBL" id="CP034928">
    <property type="protein sequence ID" value="QAA77095.1"/>
    <property type="molecule type" value="Genomic_DNA"/>
</dbReference>
<evidence type="ECO:0000256" key="1">
    <source>
        <dbReference type="SAM" id="MobiDB-lite"/>
    </source>
</evidence>
<feature type="signal peptide" evidence="2">
    <location>
        <begin position="1"/>
        <end position="22"/>
    </location>
</feature>
<keyword evidence="2" id="KW-0732">Signal</keyword>
<protein>
    <submittedName>
        <fullName evidence="3">Uncharacterized protein</fullName>
    </submittedName>
</protein>